<protein>
    <submittedName>
        <fullName evidence="2">Uncharacterized protein</fullName>
    </submittedName>
</protein>
<evidence type="ECO:0000313" key="3">
    <source>
        <dbReference type="Proteomes" id="UP001596171"/>
    </source>
</evidence>
<evidence type="ECO:0000256" key="1">
    <source>
        <dbReference type="SAM" id="Phobius"/>
    </source>
</evidence>
<gene>
    <name evidence="2" type="ORF">ACFP1L_00630</name>
</gene>
<feature type="transmembrane region" description="Helical" evidence="1">
    <location>
        <begin position="25"/>
        <end position="43"/>
    </location>
</feature>
<name>A0ABW1SFT9_9LACO</name>
<keyword evidence="1" id="KW-0472">Membrane</keyword>
<keyword evidence="3" id="KW-1185">Reference proteome</keyword>
<comment type="caution">
    <text evidence="2">The sequence shown here is derived from an EMBL/GenBank/DDBJ whole genome shotgun (WGS) entry which is preliminary data.</text>
</comment>
<dbReference type="Proteomes" id="UP001596171">
    <property type="component" value="Unassembled WGS sequence"/>
</dbReference>
<keyword evidence="1" id="KW-0812">Transmembrane</keyword>
<organism evidence="2 3">
    <name type="scientific">Lactiplantibacillus nangangensis</name>
    <dbReference type="NCBI Taxonomy" id="2559917"/>
    <lineage>
        <taxon>Bacteria</taxon>
        <taxon>Bacillati</taxon>
        <taxon>Bacillota</taxon>
        <taxon>Bacilli</taxon>
        <taxon>Lactobacillales</taxon>
        <taxon>Lactobacillaceae</taxon>
        <taxon>Lactiplantibacillus</taxon>
    </lineage>
</organism>
<accession>A0ABW1SFT9</accession>
<keyword evidence="1" id="KW-1133">Transmembrane helix</keyword>
<evidence type="ECO:0000313" key="2">
    <source>
        <dbReference type="EMBL" id="MFC6200396.1"/>
    </source>
</evidence>
<sequence length="53" mass="5641">MKPVLASGFLFVGGAIMMTVSRFSFVPIIGGACAAIGAGWLLYELFIEESDKK</sequence>
<dbReference type="EMBL" id="JBHSSE010000002">
    <property type="protein sequence ID" value="MFC6200396.1"/>
    <property type="molecule type" value="Genomic_DNA"/>
</dbReference>
<reference evidence="3" key="1">
    <citation type="journal article" date="2019" name="Int. J. Syst. Evol. Microbiol.">
        <title>The Global Catalogue of Microorganisms (GCM) 10K type strain sequencing project: providing services to taxonomists for standard genome sequencing and annotation.</title>
        <authorList>
            <consortium name="The Broad Institute Genomics Platform"/>
            <consortium name="The Broad Institute Genome Sequencing Center for Infectious Disease"/>
            <person name="Wu L."/>
            <person name="Ma J."/>
        </authorList>
    </citation>
    <scope>NUCLEOTIDE SEQUENCE [LARGE SCALE GENOMIC DNA]</scope>
    <source>
        <strain evidence="3">CCM 8930</strain>
    </source>
</reference>
<proteinExistence type="predicted"/>
<dbReference type="RefSeq" id="WP_171002325.1">
    <property type="nucleotide sequence ID" value="NZ_BJDI01000007.1"/>
</dbReference>
<dbReference type="PROSITE" id="PS51257">
    <property type="entry name" value="PROKAR_LIPOPROTEIN"/>
    <property type="match status" value="1"/>
</dbReference>